<dbReference type="GO" id="GO:0016740">
    <property type="term" value="F:transferase activity"/>
    <property type="evidence" value="ECO:0007669"/>
    <property type="project" value="UniProtKB-KW"/>
</dbReference>
<protein>
    <submittedName>
        <fullName evidence="1">Aminoglycoside phosphotransferase</fullName>
    </submittedName>
</protein>
<accession>D2PS26</accession>
<reference evidence="1 2" key="2">
    <citation type="journal article" date="2010" name="Stand. Genomic Sci.">
        <title>Complete genome sequence of Kribbella flavida type strain (IFO 14399).</title>
        <authorList>
            <person name="Pukall R."/>
            <person name="Lapidus A."/>
            <person name="Glavina Del Rio T."/>
            <person name="Copeland A."/>
            <person name="Tice H."/>
            <person name="Cheng J.-F."/>
            <person name="Lucas S."/>
            <person name="Chen F."/>
            <person name="Nolan M."/>
            <person name="LaButti K."/>
            <person name="Pati A."/>
            <person name="Ivanova N."/>
            <person name="Mavrommatis K."/>
            <person name="Mikhailova N."/>
            <person name="Pitluck S."/>
            <person name="Bruce D."/>
            <person name="Goodwin L."/>
            <person name="Land M."/>
            <person name="Hauser L."/>
            <person name="Chang Y.-J."/>
            <person name="Jeffries C.D."/>
            <person name="Chen A."/>
            <person name="Palaniappan K."/>
            <person name="Chain P."/>
            <person name="Rohde M."/>
            <person name="Goeker M."/>
            <person name="Bristow J."/>
            <person name="Eisen J.A."/>
            <person name="Markowitz V."/>
            <person name="Hugenholtz P."/>
            <person name="Kyrpides N.C."/>
            <person name="Klenk H.-P."/>
            <person name="Brettin T."/>
        </authorList>
    </citation>
    <scope>NUCLEOTIDE SEQUENCE [LARGE SCALE GENOMIC DNA]</scope>
    <source>
        <strain evidence="2">DSM 17836 / JCM 10339 / NBRC 14399</strain>
    </source>
</reference>
<dbReference type="SUPFAM" id="SSF56112">
    <property type="entry name" value="Protein kinase-like (PK-like)"/>
    <property type="match status" value="1"/>
</dbReference>
<keyword evidence="2" id="KW-1185">Reference proteome</keyword>
<dbReference type="Gene3D" id="1.20.58.840">
    <property type="match status" value="1"/>
</dbReference>
<gene>
    <name evidence="1" type="ordered locus">Kfla_2067</name>
</gene>
<dbReference type="KEGG" id="kfl:Kfla_2067"/>
<dbReference type="Gene3D" id="1.10.510.10">
    <property type="entry name" value="Transferase(Phosphotransferase) domain 1"/>
    <property type="match status" value="1"/>
</dbReference>
<dbReference type="InterPro" id="IPR011009">
    <property type="entry name" value="Kinase-like_dom_sf"/>
</dbReference>
<dbReference type="AlphaFoldDB" id="D2PS26"/>
<dbReference type="RefSeq" id="WP_012919706.1">
    <property type="nucleotide sequence ID" value="NC_013729.1"/>
</dbReference>
<dbReference type="eggNOG" id="COG2334">
    <property type="taxonomic scope" value="Bacteria"/>
</dbReference>
<dbReference type="Proteomes" id="UP000007967">
    <property type="component" value="Chromosome"/>
</dbReference>
<evidence type="ECO:0000313" key="2">
    <source>
        <dbReference type="Proteomes" id="UP000007967"/>
    </source>
</evidence>
<keyword evidence="1" id="KW-0808">Transferase</keyword>
<dbReference type="EMBL" id="CP001736">
    <property type="protein sequence ID" value="ADB31150.1"/>
    <property type="molecule type" value="Genomic_DNA"/>
</dbReference>
<reference evidence="2" key="1">
    <citation type="submission" date="2009-09" db="EMBL/GenBank/DDBJ databases">
        <title>The complete genome of Kribbella flavida DSM 17836.</title>
        <authorList>
            <consortium name="US DOE Joint Genome Institute (JGI-PGF)"/>
            <person name="Lucas S."/>
            <person name="Copeland A."/>
            <person name="Lapidus A."/>
            <person name="Glavina del Rio T."/>
            <person name="Dalin E."/>
            <person name="Tice H."/>
            <person name="Bruce D."/>
            <person name="Goodwin L."/>
            <person name="Pitluck S."/>
            <person name="Kyrpides N."/>
            <person name="Mavromatis K."/>
            <person name="Ivanova N."/>
            <person name="Saunders E."/>
            <person name="Brettin T."/>
            <person name="Detter J.C."/>
            <person name="Han C."/>
            <person name="Larimer F."/>
            <person name="Land M."/>
            <person name="Hauser L."/>
            <person name="Markowitz V."/>
            <person name="Cheng J.-F."/>
            <person name="Hugenholtz P."/>
            <person name="Woyke T."/>
            <person name="Wu D."/>
            <person name="Pukall R."/>
            <person name="Klenk H.-P."/>
            <person name="Eisen J.A."/>
        </authorList>
    </citation>
    <scope>NUCLEOTIDE SEQUENCE [LARGE SCALE GENOMIC DNA]</scope>
    <source>
        <strain evidence="2">DSM 17836 / JCM 10339 / NBRC 14399</strain>
    </source>
</reference>
<proteinExistence type="predicted"/>
<dbReference type="Gene3D" id="3.30.200.20">
    <property type="entry name" value="Phosphorylase Kinase, domain 1"/>
    <property type="match status" value="1"/>
</dbReference>
<organism evidence="1 2">
    <name type="scientific">Kribbella flavida (strain DSM 17836 / JCM 10339 / NBRC 14399)</name>
    <dbReference type="NCBI Taxonomy" id="479435"/>
    <lineage>
        <taxon>Bacteria</taxon>
        <taxon>Bacillati</taxon>
        <taxon>Actinomycetota</taxon>
        <taxon>Actinomycetes</taxon>
        <taxon>Propionibacteriales</taxon>
        <taxon>Kribbellaceae</taxon>
        <taxon>Kribbella</taxon>
    </lineage>
</organism>
<evidence type="ECO:0000313" key="1">
    <source>
        <dbReference type="EMBL" id="ADB31150.1"/>
    </source>
</evidence>
<dbReference type="OrthoDB" id="115252at2"/>
<dbReference type="HOGENOM" id="CLU_068889_0_0_11"/>
<dbReference type="STRING" id="479435.Kfla_2067"/>
<sequence>MREPPDFVSAATVLAAVQEHWTLDVDAIEYLPVGFGAHHWRVLCAGQPRLFVTLDSLGRAHSAESLEAAYTAAGELASAGLEFVAACLPDRRGRRTVPLAGGSVSCVPWMEGKPVGSGPINTERLAVQNTEMLTRLHASSPPAGMPTWRPRVEEDFGDALADLLRDPWRTGPYGERARTALAQQIDSIRRWTDAYHALCRRAVEHPWVPTHGETHTANQLLTDRGIVFVDWESLALAPRERDLGTLVGSGYAELAAPNWDMINLFDLEWRLDELAQYALWFTQPHTGTDSDRAAFDDLLAELERPDRARVID</sequence>
<name>D2PS26_KRIFD</name>